<reference evidence="2 3" key="1">
    <citation type="submission" date="2024-01" db="EMBL/GenBank/DDBJ databases">
        <title>Maribacter spp. originated from different algae showed divergent polysaccharides utilization ability.</title>
        <authorList>
            <person name="Wang H."/>
            <person name="Wu Y."/>
        </authorList>
    </citation>
    <scope>NUCLEOTIDE SEQUENCE [LARGE SCALE GENOMIC DNA]</scope>
    <source>
        <strain evidence="2 3">PR1</strain>
    </source>
</reference>
<gene>
    <name evidence="2" type="ORF">V1I91_12335</name>
</gene>
<keyword evidence="3" id="KW-1185">Reference proteome</keyword>
<dbReference type="RefSeq" id="WP_272651558.1">
    <property type="nucleotide sequence ID" value="NZ_JAZDDG010000005.1"/>
</dbReference>
<keyword evidence="1" id="KW-0812">Transmembrane</keyword>
<comment type="caution">
    <text evidence="2">The sequence shown here is derived from an EMBL/GenBank/DDBJ whole genome shotgun (WGS) entry which is preliminary data.</text>
</comment>
<proteinExistence type="predicted"/>
<keyword evidence="1" id="KW-0472">Membrane</keyword>
<dbReference type="EMBL" id="JAZDDG010000005">
    <property type="protein sequence ID" value="MEE1976865.1"/>
    <property type="molecule type" value="Genomic_DNA"/>
</dbReference>
<evidence type="ECO:0000313" key="3">
    <source>
        <dbReference type="Proteomes" id="UP001356308"/>
    </source>
</evidence>
<evidence type="ECO:0000313" key="2">
    <source>
        <dbReference type="EMBL" id="MEE1976865.1"/>
    </source>
</evidence>
<evidence type="ECO:0000256" key="1">
    <source>
        <dbReference type="SAM" id="Phobius"/>
    </source>
</evidence>
<keyword evidence="1" id="KW-1133">Transmembrane helix</keyword>
<protein>
    <submittedName>
        <fullName evidence="2">Uncharacterized protein</fullName>
    </submittedName>
</protein>
<organism evidence="2 3">
    <name type="scientific">Maribacter cobaltidurans</name>
    <dbReference type="NCBI Taxonomy" id="1178778"/>
    <lineage>
        <taxon>Bacteria</taxon>
        <taxon>Pseudomonadati</taxon>
        <taxon>Bacteroidota</taxon>
        <taxon>Flavobacteriia</taxon>
        <taxon>Flavobacteriales</taxon>
        <taxon>Flavobacteriaceae</taxon>
        <taxon>Maribacter</taxon>
    </lineage>
</organism>
<feature type="transmembrane region" description="Helical" evidence="1">
    <location>
        <begin position="78"/>
        <end position="97"/>
    </location>
</feature>
<sequence>MKNKHTNKNPFKTPKGYFDSFEDNIKDKILKETAAIPKGAGFGVPVSYFDEFQTKLSAKIREKENTTKVIPLNPYSKIMAIAASVAAIAFLVLSIDWNGNETLSFTDLANSDIEAYFEDNELDLSTDEIAKVLPMDGYELNDFVEPQLNEENLLDYLNENVEDFEELNLENNE</sequence>
<dbReference type="Proteomes" id="UP001356308">
    <property type="component" value="Unassembled WGS sequence"/>
</dbReference>
<accession>A0ABU7IV52</accession>
<name>A0ABU7IV52_9FLAO</name>